<dbReference type="RefSeq" id="WP_034435563.1">
    <property type="nucleotide sequence ID" value="NZ_CBTK010000279.1"/>
</dbReference>
<dbReference type="AlphaFoldDB" id="A0A7U7J443"/>
<sequence>MNARAKAKMGLIQWPDIKERRKAGLSAYDQESKTWQIVEICDEPIAMKRSREREIETGEPCGITLYGKNDIPQIGERVWPA</sequence>
<accession>A0A7U7J443</accession>
<gene>
    <name evidence="1" type="ORF">BN874_620009</name>
</gene>
<organism evidence="1 2">
    <name type="scientific">Candidatus Contendobacter odensis Run_B_J11</name>
    <dbReference type="NCBI Taxonomy" id="1400861"/>
    <lineage>
        <taxon>Bacteria</taxon>
        <taxon>Pseudomonadati</taxon>
        <taxon>Pseudomonadota</taxon>
        <taxon>Gammaproteobacteria</taxon>
        <taxon>Candidatus Competibacteraceae</taxon>
        <taxon>Candidatus Contendibacter</taxon>
    </lineage>
</organism>
<protein>
    <submittedName>
        <fullName evidence="1">Uncharacterized protein</fullName>
    </submittedName>
</protein>
<reference evidence="1 2" key="1">
    <citation type="journal article" date="2014" name="ISME J.">
        <title>Candidatus Competibacter-lineage genomes retrieved from metagenomes reveal functional metabolic diversity.</title>
        <authorList>
            <person name="McIlroy S.J."/>
            <person name="Albertsen M."/>
            <person name="Andresen E.K."/>
            <person name="Saunders A.M."/>
            <person name="Kristiansen R."/>
            <person name="Stokholm-Bjerregaard M."/>
            <person name="Nielsen K.L."/>
            <person name="Nielsen P.H."/>
        </authorList>
    </citation>
    <scope>NUCLEOTIDE SEQUENCE [LARGE SCALE GENOMIC DNA]</scope>
    <source>
        <strain evidence="1 2">Run_B_J11</strain>
    </source>
</reference>
<evidence type="ECO:0000313" key="1">
    <source>
        <dbReference type="EMBL" id="CDH46851.1"/>
    </source>
</evidence>
<keyword evidence="2" id="KW-1185">Reference proteome</keyword>
<dbReference type="Proteomes" id="UP000019184">
    <property type="component" value="Unassembled WGS sequence"/>
</dbReference>
<comment type="caution">
    <text evidence="1">The sequence shown here is derived from an EMBL/GenBank/DDBJ whole genome shotgun (WGS) entry which is preliminary data.</text>
</comment>
<dbReference type="EMBL" id="CBTK010000279">
    <property type="protein sequence ID" value="CDH46851.1"/>
    <property type="molecule type" value="Genomic_DNA"/>
</dbReference>
<name>A0A7U7J443_9GAMM</name>
<evidence type="ECO:0000313" key="2">
    <source>
        <dbReference type="Proteomes" id="UP000019184"/>
    </source>
</evidence>
<proteinExistence type="predicted"/>